<feature type="binding site" evidence="9">
    <location>
        <begin position="257"/>
        <end position="259"/>
    </location>
    <ligand>
        <name>ATP</name>
        <dbReference type="ChEBI" id="CHEBI:30616"/>
    </ligand>
</feature>
<feature type="binding site" evidence="9">
    <location>
        <position position="9"/>
    </location>
    <ligand>
        <name>Mg(2+)</name>
        <dbReference type="ChEBI" id="CHEBI:18420"/>
    </ligand>
</feature>
<comment type="catalytic activity">
    <reaction evidence="9">
        <text>acetate + ATP = acetyl phosphate + ADP</text>
        <dbReference type="Rhea" id="RHEA:11352"/>
        <dbReference type="ChEBI" id="CHEBI:22191"/>
        <dbReference type="ChEBI" id="CHEBI:30089"/>
        <dbReference type="ChEBI" id="CHEBI:30616"/>
        <dbReference type="ChEBI" id="CHEBI:456216"/>
        <dbReference type="EC" id="2.7.2.1"/>
    </reaction>
</comment>
<keyword evidence="5 9" id="KW-0547">Nucleotide-binding</keyword>
<feature type="site" description="Transition state stabilizer" evidence="9">
    <location>
        <position position="155"/>
    </location>
</feature>
<proteinExistence type="inferred from homology"/>
<dbReference type="SUPFAM" id="SSF53067">
    <property type="entry name" value="Actin-like ATPase domain"/>
    <property type="match status" value="2"/>
</dbReference>
<dbReference type="InterPro" id="IPR023865">
    <property type="entry name" value="Aliphatic_acid_kinase_CS"/>
</dbReference>
<evidence type="ECO:0000256" key="6">
    <source>
        <dbReference type="ARBA" id="ARBA00022777"/>
    </source>
</evidence>
<dbReference type="PANTHER" id="PTHR21060">
    <property type="entry name" value="ACETATE KINASE"/>
    <property type="match status" value="1"/>
</dbReference>
<dbReference type="PIRSF" id="PIRSF000722">
    <property type="entry name" value="Acetate_prop_kin"/>
    <property type="match status" value="1"/>
</dbReference>
<evidence type="ECO:0000313" key="11">
    <source>
        <dbReference type="EMBL" id="QDU21994.1"/>
    </source>
</evidence>
<evidence type="ECO:0000256" key="9">
    <source>
        <dbReference type="HAMAP-Rule" id="MF_00020"/>
    </source>
</evidence>
<comment type="cofactor">
    <cofactor evidence="9">
        <name>Mg(2+)</name>
        <dbReference type="ChEBI" id="CHEBI:18420"/>
    </cofactor>
    <cofactor evidence="9">
        <name>Mn(2+)</name>
        <dbReference type="ChEBI" id="CHEBI:29035"/>
    </cofactor>
    <text evidence="9">Mg(2+). Can also accept Mn(2+).</text>
</comment>
<comment type="pathway">
    <text evidence="9">Metabolic intermediate biosynthesis; acetyl-CoA biosynthesis; acetyl-CoA from acetate: step 1/2.</text>
</comment>
<feature type="binding site" evidence="9">
    <location>
        <position position="67"/>
    </location>
    <ligand>
        <name>substrate</name>
    </ligand>
</feature>
<comment type="subcellular location">
    <subcellularLocation>
        <location evidence="9">Cytoplasm</location>
    </subcellularLocation>
</comment>
<dbReference type="GO" id="GO:0005829">
    <property type="term" value="C:cytosol"/>
    <property type="evidence" value="ECO:0007669"/>
    <property type="project" value="TreeGrafter"/>
</dbReference>
<evidence type="ECO:0000256" key="8">
    <source>
        <dbReference type="ARBA" id="ARBA00022842"/>
    </source>
</evidence>
<dbReference type="InterPro" id="IPR004372">
    <property type="entry name" value="Ac/propionate_kinase"/>
</dbReference>
<dbReference type="PANTHER" id="PTHR21060:SF21">
    <property type="entry name" value="ACETATE KINASE"/>
    <property type="match status" value="1"/>
</dbReference>
<gene>
    <name evidence="9 11" type="primary">ackA</name>
    <name evidence="11" type="ORF">ETAA1_39690</name>
</gene>
<evidence type="ECO:0000256" key="4">
    <source>
        <dbReference type="ARBA" id="ARBA00022723"/>
    </source>
</evidence>
<sequence>MADAVLVINAGSSSLKFAAFPAAGGDALMRGTVDRLPADGHDQALTVALDRCKTDLRDHRLIGVGHRVVHGGVKHSSPARIDAAVLAELDGLTPLAPLHQPHGLAAVRAVTRLAPDLPQVACFDTAFHRAQPEVAQRFGLPRRFHDAGVRRYGFHGLSYEYVASVLPGVDPGAAAGRTIVAHLGNGASLCALLGGRSVATTMGFTPTDGLLMGTRCGAIDPGVPIYLMNHYGMRVDHVGHLFDFESGLLGVSGLSADMRELLASADPHAAEAVELFVYRIGREIGSLAAAIGGLDALVFTGGIGENSAVVRDRVCAAAAWLGPVRTHVIPTDEERMIADHTRRLLVRPGATP</sequence>
<dbReference type="InterPro" id="IPR043129">
    <property type="entry name" value="ATPase_NBD"/>
</dbReference>
<dbReference type="PRINTS" id="PR00471">
    <property type="entry name" value="ACETATEKNASE"/>
</dbReference>
<dbReference type="KEGG" id="uli:ETAA1_39690"/>
<dbReference type="PROSITE" id="PS01075">
    <property type="entry name" value="ACETATE_KINASE_1"/>
    <property type="match status" value="1"/>
</dbReference>
<dbReference type="GO" id="GO:0005524">
    <property type="term" value="F:ATP binding"/>
    <property type="evidence" value="ECO:0007669"/>
    <property type="project" value="UniProtKB-KW"/>
</dbReference>
<dbReference type="EMBL" id="CP036273">
    <property type="protein sequence ID" value="QDU21994.1"/>
    <property type="molecule type" value="Genomic_DNA"/>
</dbReference>
<reference evidence="11 12" key="1">
    <citation type="submission" date="2019-02" db="EMBL/GenBank/DDBJ databases">
        <title>Deep-cultivation of Planctomycetes and their phenomic and genomic characterization uncovers novel biology.</title>
        <authorList>
            <person name="Wiegand S."/>
            <person name="Jogler M."/>
            <person name="Boedeker C."/>
            <person name="Pinto D."/>
            <person name="Vollmers J."/>
            <person name="Rivas-Marin E."/>
            <person name="Kohn T."/>
            <person name="Peeters S.H."/>
            <person name="Heuer A."/>
            <person name="Rast P."/>
            <person name="Oberbeckmann S."/>
            <person name="Bunk B."/>
            <person name="Jeske O."/>
            <person name="Meyerdierks A."/>
            <person name="Storesund J.E."/>
            <person name="Kallscheuer N."/>
            <person name="Luecker S."/>
            <person name="Lage O.M."/>
            <person name="Pohl T."/>
            <person name="Merkel B.J."/>
            <person name="Hornburger P."/>
            <person name="Mueller R.-W."/>
            <person name="Bruemmer F."/>
            <person name="Labrenz M."/>
            <person name="Spormann A.M."/>
            <person name="Op den Camp H."/>
            <person name="Overmann J."/>
            <person name="Amann R."/>
            <person name="Jetten M.S.M."/>
            <person name="Mascher T."/>
            <person name="Medema M.H."/>
            <person name="Devos D.P."/>
            <person name="Kaster A.-K."/>
            <person name="Ovreas L."/>
            <person name="Rohde M."/>
            <person name="Galperin M.Y."/>
            <person name="Jogler C."/>
        </authorList>
    </citation>
    <scope>NUCLEOTIDE SEQUENCE [LARGE SCALE GENOMIC DNA]</scope>
    <source>
        <strain evidence="11 12">ETA_A1</strain>
    </source>
</reference>
<dbReference type="Gene3D" id="3.30.420.40">
    <property type="match status" value="2"/>
</dbReference>
<evidence type="ECO:0000256" key="7">
    <source>
        <dbReference type="ARBA" id="ARBA00022840"/>
    </source>
</evidence>
<protein>
    <recommendedName>
        <fullName evidence="9">Acetate kinase</fullName>
        <ecNumber evidence="9">2.7.2.1</ecNumber>
    </recommendedName>
    <alternativeName>
        <fullName evidence="9">Acetokinase</fullName>
    </alternativeName>
</protein>
<keyword evidence="6 9" id="KW-0418">Kinase</keyword>
<comment type="subunit">
    <text evidence="9">Homodimer.</text>
</comment>
<dbReference type="PROSITE" id="PS01076">
    <property type="entry name" value="ACETATE_KINASE_2"/>
    <property type="match status" value="1"/>
</dbReference>
<dbReference type="RefSeq" id="WP_145241363.1">
    <property type="nucleotide sequence ID" value="NZ_CP036273.1"/>
</dbReference>
<accession>A0A517XWZ1</accession>
<feature type="binding site" evidence="9">
    <location>
        <begin position="302"/>
        <end position="306"/>
    </location>
    <ligand>
        <name>ATP</name>
        <dbReference type="ChEBI" id="CHEBI:30616"/>
    </ligand>
</feature>
<dbReference type="GO" id="GO:0006083">
    <property type="term" value="P:acetate metabolic process"/>
    <property type="evidence" value="ECO:0007669"/>
    <property type="project" value="TreeGrafter"/>
</dbReference>
<dbReference type="InterPro" id="IPR000890">
    <property type="entry name" value="Aliphatic_acid_kin_short-chain"/>
</dbReference>
<dbReference type="OrthoDB" id="9802453at2"/>
<feature type="binding site" evidence="9">
    <location>
        <begin position="182"/>
        <end position="186"/>
    </location>
    <ligand>
        <name>ATP</name>
        <dbReference type="ChEBI" id="CHEBI:30616"/>
    </ligand>
</feature>
<feature type="site" description="Transition state stabilizer" evidence="9">
    <location>
        <position position="215"/>
    </location>
</feature>
<dbReference type="GO" id="GO:0000287">
    <property type="term" value="F:magnesium ion binding"/>
    <property type="evidence" value="ECO:0007669"/>
    <property type="project" value="UniProtKB-UniRule"/>
</dbReference>
<keyword evidence="8 9" id="KW-0460">Magnesium</keyword>
<comment type="function">
    <text evidence="9">Catalyzes the formation of acetyl phosphate from acetate and ATP. Can also catalyze the reverse reaction.</text>
</comment>
<evidence type="ECO:0000256" key="10">
    <source>
        <dbReference type="RuleBase" id="RU003835"/>
    </source>
</evidence>
<keyword evidence="2 9" id="KW-0963">Cytoplasm</keyword>
<evidence type="ECO:0000313" key="12">
    <source>
        <dbReference type="Proteomes" id="UP000319576"/>
    </source>
</evidence>
<evidence type="ECO:0000256" key="1">
    <source>
        <dbReference type="ARBA" id="ARBA00008748"/>
    </source>
</evidence>
<organism evidence="11 12">
    <name type="scientific">Urbifossiella limnaea</name>
    <dbReference type="NCBI Taxonomy" id="2528023"/>
    <lineage>
        <taxon>Bacteria</taxon>
        <taxon>Pseudomonadati</taxon>
        <taxon>Planctomycetota</taxon>
        <taxon>Planctomycetia</taxon>
        <taxon>Gemmatales</taxon>
        <taxon>Gemmataceae</taxon>
        <taxon>Urbifossiella</taxon>
    </lineage>
</organism>
<evidence type="ECO:0000256" key="3">
    <source>
        <dbReference type="ARBA" id="ARBA00022679"/>
    </source>
</evidence>
<feature type="active site" description="Proton donor/acceptor" evidence="9">
    <location>
        <position position="124"/>
    </location>
</feature>
<dbReference type="Pfam" id="PF00871">
    <property type="entry name" value="Acetate_kinase"/>
    <property type="match status" value="1"/>
</dbReference>
<comment type="similarity">
    <text evidence="1 9 10">Belongs to the acetokinase family.</text>
</comment>
<dbReference type="Proteomes" id="UP000319576">
    <property type="component" value="Chromosome"/>
</dbReference>
<keyword evidence="12" id="KW-1185">Reference proteome</keyword>
<name>A0A517XWZ1_9BACT</name>
<keyword evidence="7 9" id="KW-0067">ATP-binding</keyword>
<evidence type="ECO:0000256" key="2">
    <source>
        <dbReference type="ARBA" id="ARBA00022490"/>
    </source>
</evidence>
<feature type="binding site" evidence="9">
    <location>
        <position position="333"/>
    </location>
    <ligand>
        <name>Mg(2+)</name>
        <dbReference type="ChEBI" id="CHEBI:18420"/>
    </ligand>
</feature>
<feature type="binding site" evidence="9">
    <location>
        <position position="16"/>
    </location>
    <ligand>
        <name>ATP</name>
        <dbReference type="ChEBI" id="CHEBI:30616"/>
    </ligand>
</feature>
<evidence type="ECO:0000256" key="5">
    <source>
        <dbReference type="ARBA" id="ARBA00022741"/>
    </source>
</evidence>
<dbReference type="HAMAP" id="MF_00020">
    <property type="entry name" value="Acetate_kinase"/>
    <property type="match status" value="1"/>
</dbReference>
<dbReference type="AlphaFoldDB" id="A0A517XWZ1"/>
<dbReference type="GO" id="GO:0006085">
    <property type="term" value="P:acetyl-CoA biosynthetic process"/>
    <property type="evidence" value="ECO:0007669"/>
    <property type="project" value="UniProtKB-UniRule"/>
</dbReference>
<keyword evidence="3 9" id="KW-0808">Transferase</keyword>
<dbReference type="GO" id="GO:0008776">
    <property type="term" value="F:acetate kinase activity"/>
    <property type="evidence" value="ECO:0007669"/>
    <property type="project" value="UniProtKB-UniRule"/>
</dbReference>
<dbReference type="EC" id="2.7.2.1" evidence="9"/>
<dbReference type="UniPathway" id="UPA00340">
    <property type="reaction ID" value="UER00458"/>
</dbReference>
<keyword evidence="4 9" id="KW-0479">Metal-binding</keyword>